<dbReference type="InterPro" id="IPR029058">
    <property type="entry name" value="AB_hydrolase_fold"/>
</dbReference>
<dbReference type="SMART" id="SM00939">
    <property type="entry name" value="PepX_C"/>
    <property type="match status" value="1"/>
</dbReference>
<gene>
    <name evidence="3" type="ORF">DW016_09970</name>
</gene>
<dbReference type="Gene3D" id="1.10.3020.10">
    <property type="entry name" value="alpha-amino acid ester hydrolase ( Helical cap domain)"/>
    <property type="match status" value="1"/>
</dbReference>
<dbReference type="Gene3D" id="3.40.50.1820">
    <property type="entry name" value="alpha/beta hydrolase"/>
    <property type="match status" value="1"/>
</dbReference>
<evidence type="ECO:0000256" key="1">
    <source>
        <dbReference type="ARBA" id="ARBA00022801"/>
    </source>
</evidence>
<dbReference type="Gene3D" id="2.60.120.260">
    <property type="entry name" value="Galactose-binding domain-like"/>
    <property type="match status" value="1"/>
</dbReference>
<accession>A0A3E3K0Z8</accession>
<dbReference type="InterPro" id="IPR005674">
    <property type="entry name" value="CocE/Ser_esterase"/>
</dbReference>
<evidence type="ECO:0000313" key="3">
    <source>
        <dbReference type="EMBL" id="RGE86389.1"/>
    </source>
</evidence>
<organism evidence="3 4">
    <name type="scientific">Sellimonas intestinalis</name>
    <dbReference type="NCBI Taxonomy" id="1653434"/>
    <lineage>
        <taxon>Bacteria</taxon>
        <taxon>Bacillati</taxon>
        <taxon>Bacillota</taxon>
        <taxon>Clostridia</taxon>
        <taxon>Lachnospirales</taxon>
        <taxon>Lachnospiraceae</taxon>
        <taxon>Sellimonas</taxon>
    </lineage>
</organism>
<protein>
    <submittedName>
        <fullName evidence="3">CocE/NonD family hydrolase</fullName>
    </submittedName>
</protein>
<dbReference type="EMBL" id="QVLX01000005">
    <property type="protein sequence ID" value="RGE86389.1"/>
    <property type="molecule type" value="Genomic_DNA"/>
</dbReference>
<dbReference type="SUPFAM" id="SSF49785">
    <property type="entry name" value="Galactose-binding domain-like"/>
    <property type="match status" value="1"/>
</dbReference>
<dbReference type="AlphaFoldDB" id="A0A3E3K0Z8"/>
<dbReference type="Pfam" id="PF02129">
    <property type="entry name" value="Peptidase_S15"/>
    <property type="match status" value="1"/>
</dbReference>
<feature type="domain" description="Xaa-Pro dipeptidyl-peptidase C-terminal" evidence="2">
    <location>
        <begin position="296"/>
        <end position="523"/>
    </location>
</feature>
<reference evidence="3 4" key="1">
    <citation type="submission" date="2018-08" db="EMBL/GenBank/DDBJ databases">
        <title>A genome reference for cultivated species of the human gut microbiota.</title>
        <authorList>
            <person name="Zou Y."/>
            <person name="Xue W."/>
            <person name="Luo G."/>
        </authorList>
    </citation>
    <scope>NUCLEOTIDE SEQUENCE [LARGE SCALE GENOMIC DNA]</scope>
    <source>
        <strain evidence="3 4">AF37-2AT</strain>
    </source>
</reference>
<dbReference type="Proteomes" id="UP000261080">
    <property type="component" value="Unassembled WGS sequence"/>
</dbReference>
<dbReference type="RefSeq" id="WP_024733068.1">
    <property type="nucleotide sequence ID" value="NZ_CP094681.1"/>
</dbReference>
<dbReference type="GO" id="GO:0008239">
    <property type="term" value="F:dipeptidyl-peptidase activity"/>
    <property type="evidence" value="ECO:0007669"/>
    <property type="project" value="InterPro"/>
</dbReference>
<evidence type="ECO:0000259" key="2">
    <source>
        <dbReference type="SMART" id="SM00939"/>
    </source>
</evidence>
<dbReference type="SUPFAM" id="SSF53474">
    <property type="entry name" value="alpha/beta-Hydrolases"/>
    <property type="match status" value="1"/>
</dbReference>
<proteinExistence type="predicted"/>
<evidence type="ECO:0000313" key="4">
    <source>
        <dbReference type="Proteomes" id="UP000261080"/>
    </source>
</evidence>
<sequence>MKIILQEVDIKTSDGEYLNGNLYLPVQSDKVPVIIMRTPYGKHNINTVFDPYIIVKKGFALLVQNVRGRYESTGIFLPFENEKEDGKTTVEWVKEQNWSNGHIYSLGVSYEGFTAMMMGGEEGVVAISPIMSSGNIRRDWFYENHCLKQAFVQSWSHSFAFTDEEHMLQPSVIDYIQFLSNDIAKLYKRKLTDFPVNNNLPYYKHWINENDDKYWNYIDKKTNARYWDASGYYVSGWYDIFCEGTIKEFLLAVNRSSKPQKLVIGPWSHTEIFKATVGDVDYGIYNFEKYSSTDILDWFSKIEKGEDVVSEIKLFIMGKNKWYSLHKQPTVIERNMFLAIYTNSLGDKERRLQWEESKNNEDEFTYKGNDLVPTCGGRCIDAIPKGLGGPKNQELIENREDVLVYTSERLTKELCVIGKIKIQLVCESTLEQMDYAIKIVDVDQDNCPINILDSVLRIKQNANKKGSYELTIGTIAYSFLAGHRVRCEISSSNFPRINVQEEMINRQAMNKIYCGDIKASFIKLPEVEI</sequence>
<dbReference type="Pfam" id="PF08530">
    <property type="entry name" value="PepX_C"/>
    <property type="match status" value="1"/>
</dbReference>
<name>A0A3E3K0Z8_9FIRM</name>
<dbReference type="GeneID" id="97193322"/>
<dbReference type="NCBIfam" id="TIGR00976">
    <property type="entry name" value="CocE_NonD"/>
    <property type="match status" value="1"/>
</dbReference>
<dbReference type="InterPro" id="IPR000383">
    <property type="entry name" value="Xaa-Pro-like_dom"/>
</dbReference>
<comment type="caution">
    <text evidence="3">The sequence shown here is derived from an EMBL/GenBank/DDBJ whole genome shotgun (WGS) entry which is preliminary data.</text>
</comment>
<keyword evidence="1 3" id="KW-0378">Hydrolase</keyword>
<dbReference type="InterPro" id="IPR013736">
    <property type="entry name" value="Xaa-Pro_dipept_C"/>
</dbReference>
<keyword evidence="4" id="KW-1185">Reference proteome</keyword>
<dbReference type="InterPro" id="IPR008979">
    <property type="entry name" value="Galactose-bd-like_sf"/>
</dbReference>
<dbReference type="OrthoDB" id="319764at2"/>